<dbReference type="Proteomes" id="UP000321558">
    <property type="component" value="Unassembled WGS sequence"/>
</dbReference>
<dbReference type="RefSeq" id="WP_147212342.1">
    <property type="nucleotide sequence ID" value="NZ_BJYM01000023.1"/>
</dbReference>
<dbReference type="Pfam" id="PF01471">
    <property type="entry name" value="PG_binding_1"/>
    <property type="match status" value="1"/>
</dbReference>
<protein>
    <recommendedName>
        <fullName evidence="1">Peptidoglycan binding-like domain-containing protein</fullName>
    </recommendedName>
</protein>
<dbReference type="OrthoDB" id="9812621at2"/>
<reference evidence="2 3" key="1">
    <citation type="submission" date="2019-07" db="EMBL/GenBank/DDBJ databases">
        <title>Whole genome shotgun sequence of Oceanobacillus sojae NBRC 105379.</title>
        <authorList>
            <person name="Hosoyama A."/>
            <person name="Uohara A."/>
            <person name="Ohji S."/>
            <person name="Ichikawa N."/>
        </authorList>
    </citation>
    <scope>NUCLEOTIDE SEQUENCE [LARGE SCALE GENOMIC DNA]</scope>
    <source>
        <strain evidence="2 3">NBRC 105379</strain>
    </source>
</reference>
<name>A0A511ZPS3_9BACI</name>
<keyword evidence="3" id="KW-1185">Reference proteome</keyword>
<dbReference type="EMBL" id="BJYM01000023">
    <property type="protein sequence ID" value="GEN89455.1"/>
    <property type="molecule type" value="Genomic_DNA"/>
</dbReference>
<gene>
    <name evidence="2" type="ORF">OSO01_41940</name>
</gene>
<dbReference type="Gene3D" id="1.10.101.10">
    <property type="entry name" value="PGBD-like superfamily/PGBD"/>
    <property type="match status" value="1"/>
</dbReference>
<dbReference type="AlphaFoldDB" id="A0A511ZPS3"/>
<sequence>MKKKWFAVVPLIALSVAPLQFQSVEASSGEVVQAEEHPEVSEELKPLLDIAPEHQPTLENADSGLEVQLVQEKLNHFGLKVEADGIFGPETEKQVRQFQTDHDLIADGIVGEKTWTELLFEERKGQFTVDDAISLAENKMENEDLIFSSDGVLYEEDGKTFYSLKASSQSLIDNGGTGTVGYYHVYSNGDVVESEPPK</sequence>
<dbReference type="InterPro" id="IPR036365">
    <property type="entry name" value="PGBD-like_sf"/>
</dbReference>
<feature type="domain" description="Peptidoglycan binding-like" evidence="1">
    <location>
        <begin position="64"/>
        <end position="118"/>
    </location>
</feature>
<comment type="caution">
    <text evidence="2">The sequence shown here is derived from an EMBL/GenBank/DDBJ whole genome shotgun (WGS) entry which is preliminary data.</text>
</comment>
<organism evidence="2 3">
    <name type="scientific">Oceanobacillus sojae</name>
    <dbReference type="NCBI Taxonomy" id="582851"/>
    <lineage>
        <taxon>Bacteria</taxon>
        <taxon>Bacillati</taxon>
        <taxon>Bacillota</taxon>
        <taxon>Bacilli</taxon>
        <taxon>Bacillales</taxon>
        <taxon>Bacillaceae</taxon>
        <taxon>Oceanobacillus</taxon>
    </lineage>
</organism>
<dbReference type="SUPFAM" id="SSF47090">
    <property type="entry name" value="PGBD-like"/>
    <property type="match status" value="1"/>
</dbReference>
<evidence type="ECO:0000259" key="1">
    <source>
        <dbReference type="Pfam" id="PF01471"/>
    </source>
</evidence>
<dbReference type="InterPro" id="IPR036366">
    <property type="entry name" value="PGBDSf"/>
</dbReference>
<evidence type="ECO:0000313" key="2">
    <source>
        <dbReference type="EMBL" id="GEN89455.1"/>
    </source>
</evidence>
<proteinExistence type="predicted"/>
<evidence type="ECO:0000313" key="3">
    <source>
        <dbReference type="Proteomes" id="UP000321558"/>
    </source>
</evidence>
<dbReference type="InterPro" id="IPR002477">
    <property type="entry name" value="Peptidoglycan-bd-like"/>
</dbReference>
<accession>A0A511ZPS3</accession>